<keyword evidence="2" id="KW-0732">Signal</keyword>
<dbReference type="InterPro" id="IPR013955">
    <property type="entry name" value="Rep_factor-A_C"/>
</dbReference>
<dbReference type="OrthoDB" id="9948238at2759"/>
<dbReference type="SUPFAM" id="SSF50249">
    <property type="entry name" value="Nucleic acid-binding proteins"/>
    <property type="match status" value="1"/>
</dbReference>
<evidence type="ECO:0000256" key="1">
    <source>
        <dbReference type="SAM" id="MobiDB-lite"/>
    </source>
</evidence>
<dbReference type="OMA" id="NQTCDWS"/>
<dbReference type="GeneID" id="111608330"/>
<feature type="region of interest" description="Disordered" evidence="1">
    <location>
        <begin position="241"/>
        <end position="282"/>
    </location>
</feature>
<reference evidence="4" key="3">
    <citation type="submission" date="2025-08" db="UniProtKB">
        <authorList>
            <consortium name="Ensembl"/>
        </authorList>
    </citation>
    <scope>IDENTIFICATION</scope>
    <source>
        <strain evidence="4">JP 163 A</strain>
    </source>
</reference>
<dbReference type="STRING" id="8083.ENSXMAP00000033803"/>
<name>A0A3B5QRL1_XIPMA</name>
<feature type="region of interest" description="Disordered" evidence="1">
    <location>
        <begin position="614"/>
        <end position="667"/>
    </location>
</feature>
<feature type="compositionally biased region" description="Basic and acidic residues" evidence="1">
    <location>
        <begin position="260"/>
        <end position="273"/>
    </location>
</feature>
<keyword evidence="5" id="KW-1185">Reference proteome</keyword>
<dbReference type="AlphaFoldDB" id="A0A3B5QRL1"/>
<evidence type="ECO:0000313" key="5">
    <source>
        <dbReference type="Proteomes" id="UP000002852"/>
    </source>
</evidence>
<dbReference type="GO" id="GO:0005737">
    <property type="term" value="C:cytoplasm"/>
    <property type="evidence" value="ECO:0007669"/>
    <property type="project" value="TreeGrafter"/>
</dbReference>
<feature type="compositionally biased region" description="Basic and acidic residues" evidence="1">
    <location>
        <begin position="628"/>
        <end position="638"/>
    </location>
</feature>
<reference evidence="5" key="2">
    <citation type="journal article" date="2013" name="Nat. Genet.">
        <title>The genome of the platyfish, Xiphophorus maculatus, provides insights into evolutionary adaptation and several complex traits.</title>
        <authorList>
            <person name="Schartl M."/>
            <person name="Walter R.B."/>
            <person name="Shen Y."/>
            <person name="Garcia T."/>
            <person name="Catchen J."/>
            <person name="Amores A."/>
            <person name="Braasch I."/>
            <person name="Chalopin D."/>
            <person name="Volff J.N."/>
            <person name="Lesch K.P."/>
            <person name="Bisazza A."/>
            <person name="Minx P."/>
            <person name="Hillier L."/>
            <person name="Wilson R.K."/>
            <person name="Fuerstenberg S."/>
            <person name="Boore J."/>
            <person name="Searle S."/>
            <person name="Postlethwait J.H."/>
            <person name="Warren W.C."/>
        </authorList>
    </citation>
    <scope>NUCLEOTIDE SEQUENCE [LARGE SCALE GENOMIC DNA]</scope>
    <source>
        <strain evidence="5">JP 163 A</strain>
    </source>
</reference>
<dbReference type="InterPro" id="IPR043522">
    <property type="entry name" value="DDIAS"/>
</dbReference>
<dbReference type="PANTHER" id="PTHR35537">
    <property type="entry name" value="DNA DAMAGE-INDUCIBLE APOPTOSIS SUPPRESSOR PROTEIN DDIAS"/>
    <property type="match status" value="1"/>
</dbReference>
<dbReference type="Ensembl" id="ENSXMAT00000025102.1">
    <property type="protein sequence ID" value="ENSXMAP00000033803.1"/>
    <property type="gene ID" value="ENSXMAG00000029631.1"/>
</dbReference>
<evidence type="ECO:0000313" key="4">
    <source>
        <dbReference type="Ensembl" id="ENSXMAP00000033803.1"/>
    </source>
</evidence>
<dbReference type="GO" id="GO:0005634">
    <property type="term" value="C:nucleus"/>
    <property type="evidence" value="ECO:0007669"/>
    <property type="project" value="TreeGrafter"/>
</dbReference>
<feature type="compositionally biased region" description="Polar residues" evidence="1">
    <location>
        <begin position="648"/>
        <end position="659"/>
    </location>
</feature>
<dbReference type="RefSeq" id="XP_023187477.1">
    <property type="nucleotide sequence ID" value="XM_023331709.1"/>
</dbReference>
<protein>
    <submittedName>
        <fullName evidence="4">DNA damage induced apoptosis suppressor</fullName>
    </submittedName>
</protein>
<dbReference type="GO" id="GO:1902230">
    <property type="term" value="P:negative regulation of intrinsic apoptotic signaling pathway in response to DNA damage"/>
    <property type="evidence" value="ECO:0007669"/>
    <property type="project" value="InterPro"/>
</dbReference>
<sequence length="774" mass="86228">MSIRRVLVGCTVLSLQDACVFYPCCKGCFSRIDAEQRDTLRYRCSRCDYRCLKDQVEYRYRLSLRVVRNTSTFSVTVFGNSLNSFFGIHASGLQRLAENSEGPIGPSARPTLLAKAVEDCFLGRYFIFGIKVSGREPEPWLEEPDGSESGRGGRAQFVASQMILPPATGLTGCTVLSYYQRLLQRASEYVAESADPGRPSAAPLLMISGRSPSSTLSDVSLYPSGHLSQALLRFQHQNQSFTSTPPWQQSLGLVTSSAEQEERSSQDGADHSSRLTGCSAMPLPVQRVHTQNHPGTEERPAPLKLESSFHSHPSFTGDSNSSCTGSVGNSFSVKTCCSPSQPRYKSCSFTPKELPITHQSQTFLSSSFAWDDLPFSESLSEFLCKQDKDLNVLGKTTNFNLQHEKQTETFAEIANRSAEPASACLNAAGIISTDHLQDITNTPTVEGEGKHILSDRNWKNCGERMSRPEDNMIPRYGEGFLSFEKQEELNEVDGYNCSADLFSDSFVHPATYTTQTHTERSPSDACFRFAEMNVQHVKNEASSVSHSTPDKRELKSNLCTKRDFTDLQDFDFVPPSQSTPIVKVGGMTRSPAVTSCRSLKDETSKENLRWSIRSRRRKNKITPGRRFRKDEKCKERHPVGQQVARQRGATSFESSSPTSQKHDSEASNVTFCDYDNADGVVPPIPAHKMLLSVFFREKWQTENGHRDSGCNRRRSPGDGGNDSRDLWDQTQTVFHANETEGERDLDGSKDHLTEPGSLACDWSRDLFSDSYLIS</sequence>
<dbReference type="InParanoid" id="A0A3B5QRL1"/>
<dbReference type="GeneTree" id="ENSGT00940000166008"/>
<accession>A0A3B5QRL1</accession>
<dbReference type="Proteomes" id="UP000002852">
    <property type="component" value="Unassembled WGS sequence"/>
</dbReference>
<evidence type="ECO:0000259" key="3">
    <source>
        <dbReference type="Pfam" id="PF08646"/>
    </source>
</evidence>
<dbReference type="CTD" id="220042"/>
<feature type="compositionally biased region" description="Polar residues" evidence="1">
    <location>
        <begin position="241"/>
        <end position="258"/>
    </location>
</feature>
<dbReference type="Pfam" id="PF08646">
    <property type="entry name" value="Rep_fac-A_C"/>
    <property type="match status" value="1"/>
</dbReference>
<feature type="domain" description="Replication factor A C-terminal" evidence="3">
    <location>
        <begin position="8"/>
        <end position="101"/>
    </location>
</feature>
<evidence type="ECO:0000256" key="2">
    <source>
        <dbReference type="SAM" id="SignalP"/>
    </source>
</evidence>
<dbReference type="KEGG" id="xma:111608330"/>
<reference evidence="4" key="4">
    <citation type="submission" date="2025-09" db="UniProtKB">
        <authorList>
            <consortium name="Ensembl"/>
        </authorList>
    </citation>
    <scope>IDENTIFICATION</scope>
    <source>
        <strain evidence="4">JP 163 A</strain>
    </source>
</reference>
<feature type="signal peptide" evidence="2">
    <location>
        <begin position="1"/>
        <end position="18"/>
    </location>
</feature>
<organism evidence="4 5">
    <name type="scientific">Xiphophorus maculatus</name>
    <name type="common">Southern platyfish</name>
    <name type="synonym">Platypoecilus maculatus</name>
    <dbReference type="NCBI Taxonomy" id="8083"/>
    <lineage>
        <taxon>Eukaryota</taxon>
        <taxon>Metazoa</taxon>
        <taxon>Chordata</taxon>
        <taxon>Craniata</taxon>
        <taxon>Vertebrata</taxon>
        <taxon>Euteleostomi</taxon>
        <taxon>Actinopterygii</taxon>
        <taxon>Neopterygii</taxon>
        <taxon>Teleostei</taxon>
        <taxon>Neoteleostei</taxon>
        <taxon>Acanthomorphata</taxon>
        <taxon>Ovalentaria</taxon>
        <taxon>Atherinomorphae</taxon>
        <taxon>Cyprinodontiformes</taxon>
        <taxon>Poeciliidae</taxon>
        <taxon>Poeciliinae</taxon>
        <taxon>Xiphophorus</taxon>
    </lineage>
</organism>
<dbReference type="PANTHER" id="PTHR35537:SF1">
    <property type="entry name" value="DNA DAMAGE-INDUCED APOPTOSIS SUPPRESSOR PROTEIN"/>
    <property type="match status" value="1"/>
</dbReference>
<dbReference type="InterPro" id="IPR012340">
    <property type="entry name" value="NA-bd_OB-fold"/>
</dbReference>
<feature type="chain" id="PRO_5017418994" evidence="2">
    <location>
        <begin position="19"/>
        <end position="774"/>
    </location>
</feature>
<feature type="compositionally biased region" description="Basic residues" evidence="1">
    <location>
        <begin position="614"/>
        <end position="627"/>
    </location>
</feature>
<feature type="region of interest" description="Disordered" evidence="1">
    <location>
        <begin position="703"/>
        <end position="726"/>
    </location>
</feature>
<dbReference type="Gene3D" id="2.40.50.140">
    <property type="entry name" value="Nucleic acid-binding proteins"/>
    <property type="match status" value="1"/>
</dbReference>
<proteinExistence type="predicted"/>
<reference evidence="5" key="1">
    <citation type="submission" date="2012-01" db="EMBL/GenBank/DDBJ databases">
        <authorList>
            <person name="Walter R."/>
            <person name="Schartl M."/>
            <person name="Warren W."/>
        </authorList>
    </citation>
    <scope>NUCLEOTIDE SEQUENCE [LARGE SCALE GENOMIC DNA]</scope>
    <source>
        <strain evidence="5">JP 163 A</strain>
    </source>
</reference>